<sequence length="393" mass="43378">MLRFLTAGESHGKALTVIIEGMPAGVPVSQVFIAHEMKKRMKGSGSGGRMLIEEDKVEILSGIRFGKTIGSPIALLIENKDYKNWDVKMSVDPQPKEVVESARVTQPRPGHADLTGVQKYGFDDVRNVLERASARETAARVAAGAIFKQFLLQHKIEIASHTLQIGEIKVEKGYSFGDVKKTYENDPEIRCVDPETSKSMKELIEKTRKEMNTLGGIVEVWAMNVLAGLGSYVHWDRKIDGQIGQALMSIPSVKAVEIGSGVANISKFGSDVHDEIYYRHSDITKRHPEFISGSQRDSGSESGMTTERSGYFRKTNRAGGIEGGMTNGMPIVVRVYHKPISTLYKPMNTVDIFSKEPVKATVERSDICVVPRAGVISEAMLAYILAKNFIHDH</sequence>
<comment type="function">
    <text evidence="11">Catalyzes the anti-1,4-elimination of the C-3 phosphate and the C-6 proR hydrogen from 5-enolpyruvylshikimate-3-phosphate (EPSP) to yield chorismate, which is the branch point compound that serves as the starting substrate for the three terminal pathways of aromatic amino acid biosynthesis. This reaction introduces a second double bond into the aromatic ring system.</text>
</comment>
<name>A0A1F7IR14_9BACT</name>
<evidence type="ECO:0000256" key="8">
    <source>
        <dbReference type="ARBA" id="ARBA00022857"/>
    </source>
</evidence>
<dbReference type="PROSITE" id="PS00787">
    <property type="entry name" value="CHORISMATE_SYNTHASE_1"/>
    <property type="match status" value="1"/>
</dbReference>
<dbReference type="GO" id="GO:0004107">
    <property type="term" value="F:chorismate synthase activity"/>
    <property type="evidence" value="ECO:0007669"/>
    <property type="project" value="UniProtKB-UniRule"/>
</dbReference>
<dbReference type="GO" id="GO:0009073">
    <property type="term" value="P:aromatic amino acid family biosynthetic process"/>
    <property type="evidence" value="ECO:0007669"/>
    <property type="project" value="UniProtKB-KW"/>
</dbReference>
<dbReference type="Pfam" id="PF01264">
    <property type="entry name" value="Chorismate_synt"/>
    <property type="match status" value="1"/>
</dbReference>
<evidence type="ECO:0000256" key="9">
    <source>
        <dbReference type="ARBA" id="ARBA00023141"/>
    </source>
</evidence>
<dbReference type="SUPFAM" id="SSF103263">
    <property type="entry name" value="Chorismate synthase, AroC"/>
    <property type="match status" value="1"/>
</dbReference>
<dbReference type="Gene3D" id="3.60.150.10">
    <property type="entry name" value="Chorismate synthase AroC"/>
    <property type="match status" value="1"/>
</dbReference>
<keyword evidence="7 11" id="KW-0274">FAD</keyword>
<dbReference type="PROSITE" id="PS00788">
    <property type="entry name" value="CHORISMATE_SYNTHASE_2"/>
    <property type="match status" value="1"/>
</dbReference>
<proteinExistence type="inferred from homology"/>
<evidence type="ECO:0000313" key="14">
    <source>
        <dbReference type="Proteomes" id="UP000177141"/>
    </source>
</evidence>
<dbReference type="PANTHER" id="PTHR21085">
    <property type="entry name" value="CHORISMATE SYNTHASE"/>
    <property type="match status" value="1"/>
</dbReference>
<dbReference type="EMBL" id="MGAL01000048">
    <property type="protein sequence ID" value="OGK45807.1"/>
    <property type="molecule type" value="Genomic_DNA"/>
</dbReference>
<evidence type="ECO:0000256" key="1">
    <source>
        <dbReference type="ARBA" id="ARBA00005044"/>
    </source>
</evidence>
<dbReference type="FunFam" id="3.60.150.10:FF:000002">
    <property type="entry name" value="Chorismate synthase"/>
    <property type="match status" value="1"/>
</dbReference>
<evidence type="ECO:0000256" key="11">
    <source>
        <dbReference type="HAMAP-Rule" id="MF_00300"/>
    </source>
</evidence>
<evidence type="ECO:0000256" key="4">
    <source>
        <dbReference type="ARBA" id="ARBA00022605"/>
    </source>
</evidence>
<keyword evidence="6 11" id="KW-0288">FMN</keyword>
<feature type="binding site" evidence="11">
    <location>
        <position position="323"/>
    </location>
    <ligand>
        <name>FMN</name>
        <dbReference type="ChEBI" id="CHEBI:58210"/>
    </ligand>
</feature>
<dbReference type="InterPro" id="IPR035904">
    <property type="entry name" value="Chorismate_synth_AroC_sf"/>
</dbReference>
<keyword evidence="10 11" id="KW-0456">Lyase</keyword>
<feature type="binding site" evidence="11">
    <location>
        <begin position="131"/>
        <end position="133"/>
    </location>
    <ligand>
        <name>FMN</name>
        <dbReference type="ChEBI" id="CHEBI:58210"/>
    </ligand>
</feature>
<keyword evidence="9 11" id="KW-0057">Aromatic amino acid biosynthesis</keyword>
<keyword evidence="4 11" id="KW-0028">Amino-acid biosynthesis</keyword>
<keyword evidence="5 11" id="KW-0285">Flavoprotein</keyword>
<comment type="caution">
    <text evidence="13">The sequence shown here is derived from an EMBL/GenBank/DDBJ whole genome shotgun (WGS) entry which is preliminary data.</text>
</comment>
<evidence type="ECO:0000256" key="12">
    <source>
        <dbReference type="RuleBase" id="RU000605"/>
    </source>
</evidence>
<protein>
    <recommendedName>
        <fullName evidence="3 11">Chorismate synthase</fullName>
        <shortName evidence="11">CS</shortName>
        <ecNumber evidence="3 11">4.2.3.5</ecNumber>
    </recommendedName>
    <alternativeName>
        <fullName evidence="11">5-enolpyruvylshikimate-3-phosphate phospholyase</fullName>
    </alternativeName>
</protein>
<dbReference type="InterPro" id="IPR020541">
    <property type="entry name" value="Chorismate_synthase_CS"/>
</dbReference>
<evidence type="ECO:0000256" key="6">
    <source>
        <dbReference type="ARBA" id="ARBA00022643"/>
    </source>
</evidence>
<dbReference type="NCBIfam" id="TIGR00033">
    <property type="entry name" value="aroC"/>
    <property type="match status" value="1"/>
</dbReference>
<gene>
    <name evidence="11" type="primary">aroC</name>
    <name evidence="13" type="ORF">A3A93_01160</name>
</gene>
<dbReference type="GO" id="GO:0010181">
    <property type="term" value="F:FMN binding"/>
    <property type="evidence" value="ECO:0007669"/>
    <property type="project" value="TreeGrafter"/>
</dbReference>
<keyword evidence="8 11" id="KW-0521">NADP</keyword>
<evidence type="ECO:0000256" key="7">
    <source>
        <dbReference type="ARBA" id="ARBA00022827"/>
    </source>
</evidence>
<dbReference type="EC" id="4.2.3.5" evidence="3 11"/>
<dbReference type="AlphaFoldDB" id="A0A1F7IR14"/>
<dbReference type="InterPro" id="IPR000453">
    <property type="entry name" value="Chorismate_synth"/>
</dbReference>
<dbReference type="HAMAP" id="MF_00300">
    <property type="entry name" value="Chorismate_synth"/>
    <property type="match status" value="1"/>
</dbReference>
<dbReference type="CDD" id="cd07304">
    <property type="entry name" value="Chorismate_synthase"/>
    <property type="match status" value="1"/>
</dbReference>
<organism evidence="13 14">
    <name type="scientific">Candidatus Roizmanbacteria bacterium RIFCSPLOWO2_01_FULL_38_12</name>
    <dbReference type="NCBI Taxonomy" id="1802061"/>
    <lineage>
        <taxon>Bacteria</taxon>
        <taxon>Candidatus Roizmaniibacteriota</taxon>
    </lineage>
</organism>
<evidence type="ECO:0000256" key="5">
    <source>
        <dbReference type="ARBA" id="ARBA00022630"/>
    </source>
</evidence>
<dbReference type="Proteomes" id="UP000177141">
    <property type="component" value="Unassembled WGS sequence"/>
</dbReference>
<evidence type="ECO:0000256" key="2">
    <source>
        <dbReference type="ARBA" id="ARBA00008014"/>
    </source>
</evidence>
<feature type="binding site" evidence="11">
    <location>
        <begin position="338"/>
        <end position="342"/>
    </location>
    <ligand>
        <name>FMN</name>
        <dbReference type="ChEBI" id="CHEBI:58210"/>
    </ligand>
</feature>
<feature type="binding site" evidence="11">
    <location>
        <position position="40"/>
    </location>
    <ligand>
        <name>NADP(+)</name>
        <dbReference type="ChEBI" id="CHEBI:58349"/>
    </ligand>
</feature>
<dbReference type="PANTHER" id="PTHR21085:SF0">
    <property type="entry name" value="CHORISMATE SYNTHASE"/>
    <property type="match status" value="1"/>
</dbReference>
<dbReference type="GO" id="GO:0009423">
    <property type="term" value="P:chorismate biosynthetic process"/>
    <property type="evidence" value="ECO:0007669"/>
    <property type="project" value="UniProtKB-UniRule"/>
</dbReference>
<dbReference type="UniPathway" id="UPA00053">
    <property type="reaction ID" value="UER00090"/>
</dbReference>
<dbReference type="GO" id="GO:0005829">
    <property type="term" value="C:cytosol"/>
    <property type="evidence" value="ECO:0007669"/>
    <property type="project" value="TreeGrafter"/>
</dbReference>
<reference evidence="13 14" key="1">
    <citation type="journal article" date="2016" name="Nat. Commun.">
        <title>Thousands of microbial genomes shed light on interconnected biogeochemical processes in an aquifer system.</title>
        <authorList>
            <person name="Anantharaman K."/>
            <person name="Brown C.T."/>
            <person name="Hug L.A."/>
            <person name="Sharon I."/>
            <person name="Castelle C.J."/>
            <person name="Probst A.J."/>
            <person name="Thomas B.C."/>
            <person name="Singh A."/>
            <person name="Wilkins M.J."/>
            <person name="Karaoz U."/>
            <person name="Brodie E.L."/>
            <person name="Williams K.H."/>
            <person name="Hubbard S.S."/>
            <person name="Banfield J.F."/>
        </authorList>
    </citation>
    <scope>NUCLEOTIDE SEQUENCE [LARGE SCALE GENOMIC DNA]</scope>
</reference>
<feature type="binding site" evidence="11">
    <location>
        <position position="364"/>
    </location>
    <ligand>
        <name>FMN</name>
        <dbReference type="ChEBI" id="CHEBI:58210"/>
    </ligand>
</feature>
<evidence type="ECO:0000256" key="10">
    <source>
        <dbReference type="ARBA" id="ARBA00023239"/>
    </source>
</evidence>
<comment type="pathway">
    <text evidence="1 11 12">Metabolic intermediate biosynthesis; chorismate biosynthesis; chorismate from D-erythrose 4-phosphate and phosphoenolpyruvate: step 7/7.</text>
</comment>
<comment type="cofactor">
    <cofactor evidence="11 12">
        <name>FMNH2</name>
        <dbReference type="ChEBI" id="CHEBI:57618"/>
    </cofactor>
    <text evidence="11 12">Reduced FMN (FMNH(2)).</text>
</comment>
<evidence type="ECO:0000313" key="13">
    <source>
        <dbReference type="EMBL" id="OGK45807.1"/>
    </source>
</evidence>
<comment type="similarity">
    <text evidence="2 11 12">Belongs to the chorismate synthase family.</text>
</comment>
<dbReference type="PIRSF" id="PIRSF001456">
    <property type="entry name" value="Chorismate_synth"/>
    <property type="match status" value="1"/>
</dbReference>
<comment type="caution">
    <text evidence="11">Lacks conserved residue(s) required for the propagation of feature annotation.</text>
</comment>
<comment type="catalytic activity">
    <reaction evidence="11 12">
        <text>5-O-(1-carboxyvinyl)-3-phosphoshikimate = chorismate + phosphate</text>
        <dbReference type="Rhea" id="RHEA:21020"/>
        <dbReference type="ChEBI" id="CHEBI:29748"/>
        <dbReference type="ChEBI" id="CHEBI:43474"/>
        <dbReference type="ChEBI" id="CHEBI:57701"/>
        <dbReference type="EC" id="4.2.3.5"/>
    </reaction>
</comment>
<dbReference type="STRING" id="1802061.A3A93_01160"/>
<evidence type="ECO:0000256" key="3">
    <source>
        <dbReference type="ARBA" id="ARBA00013036"/>
    </source>
</evidence>
<dbReference type="GO" id="GO:0008652">
    <property type="term" value="P:amino acid biosynthetic process"/>
    <property type="evidence" value="ECO:0007669"/>
    <property type="project" value="UniProtKB-KW"/>
</dbReference>
<accession>A0A1F7IR14</accession>
<comment type="subunit">
    <text evidence="11">Homotetramer.</text>
</comment>